<protein>
    <recommendedName>
        <fullName evidence="2">DUF1570 domain-containing protein</fullName>
    </recommendedName>
</protein>
<comment type="caution">
    <text evidence="3">The sequence shown here is derived from an EMBL/GenBank/DDBJ whole genome shotgun (WGS) entry which is preliminary data.</text>
</comment>
<organism evidence="3 4">
    <name type="scientific">Blastopirellula marina DSM 3645</name>
    <dbReference type="NCBI Taxonomy" id="314230"/>
    <lineage>
        <taxon>Bacteria</taxon>
        <taxon>Pseudomonadati</taxon>
        <taxon>Planctomycetota</taxon>
        <taxon>Planctomycetia</taxon>
        <taxon>Pirellulales</taxon>
        <taxon>Pirellulaceae</taxon>
        <taxon>Blastopirellula</taxon>
    </lineage>
</organism>
<dbReference type="InterPro" id="IPR011464">
    <property type="entry name" value="DUF1570"/>
</dbReference>
<dbReference type="AlphaFoldDB" id="A3ZNH5"/>
<gene>
    <name evidence="3" type="ORF">DSM3645_17000</name>
</gene>
<proteinExistence type="predicted"/>
<dbReference type="Pfam" id="PF07607">
    <property type="entry name" value="DUF1570"/>
    <property type="match status" value="1"/>
</dbReference>
<feature type="domain" description="DUF1570" evidence="2">
    <location>
        <begin position="300"/>
        <end position="404"/>
    </location>
</feature>
<keyword evidence="1" id="KW-0732">Signal</keyword>
<sequence length="456" mass="52461">MLTRTLSLVLAFCCAAIAAANESDTLTLSDGRTLQGMILSQQDEGVEFLEIVQPAGKPTFGVVRNYEKSEIRGIAKADQAVRPRLIKRVERLRNRTQVEAENRETIQLRSEKLGDVRYLVATGDDYDLYSRLDEPLTRRMAVRLEQAFRAYHHMIPPRKASETRLRVLLFDDVREYSDYTATLGAAVRNPAIFLPQDRLILVSADFRRLQQQAKAAGAEHQRQLDWWEELRRELPARLDAYREELTAAKIPADEIEQEIAVRRETFRRQRQDAIVRIKAVERANDDSLERAVDDTTRRLYHEAFHAYLECFVFPVADYDVPIWLNEGLAQLFEHGQLEGDAFRIDAPPAELVAELKKRLASTDRLLLAELLDRDSAAFVLTTSPHREQLDYALAWGLAWRLVFEERLFEGNRLEQMVSPGQSRRERLETLLGEPLDQFEPKWRAYAAGLADSGRSR</sequence>
<evidence type="ECO:0000259" key="2">
    <source>
        <dbReference type="Pfam" id="PF07607"/>
    </source>
</evidence>
<evidence type="ECO:0000256" key="1">
    <source>
        <dbReference type="SAM" id="SignalP"/>
    </source>
</evidence>
<feature type="chain" id="PRO_5002664921" description="DUF1570 domain-containing protein" evidence="1">
    <location>
        <begin position="21"/>
        <end position="456"/>
    </location>
</feature>
<dbReference type="OrthoDB" id="241860at2"/>
<evidence type="ECO:0000313" key="3">
    <source>
        <dbReference type="EMBL" id="EAQ81870.1"/>
    </source>
</evidence>
<name>A3ZNH5_9BACT</name>
<reference evidence="3 4" key="1">
    <citation type="submission" date="2006-02" db="EMBL/GenBank/DDBJ databases">
        <authorList>
            <person name="Amann R."/>
            <person name="Ferriera S."/>
            <person name="Johnson J."/>
            <person name="Kravitz S."/>
            <person name="Halpern A."/>
            <person name="Remington K."/>
            <person name="Beeson K."/>
            <person name="Tran B."/>
            <person name="Rogers Y.-H."/>
            <person name="Friedman R."/>
            <person name="Venter J.C."/>
        </authorList>
    </citation>
    <scope>NUCLEOTIDE SEQUENCE [LARGE SCALE GENOMIC DNA]</scope>
    <source>
        <strain evidence="3 4">DSM 3645</strain>
    </source>
</reference>
<dbReference type="Proteomes" id="UP000004358">
    <property type="component" value="Unassembled WGS sequence"/>
</dbReference>
<dbReference type="RefSeq" id="WP_002651298.1">
    <property type="nucleotide sequence ID" value="NZ_CH672376.1"/>
</dbReference>
<accession>A3ZNH5</accession>
<feature type="signal peptide" evidence="1">
    <location>
        <begin position="1"/>
        <end position="20"/>
    </location>
</feature>
<dbReference type="eggNOG" id="ENOG5032S2B">
    <property type="taxonomic scope" value="Bacteria"/>
</dbReference>
<dbReference type="HOGENOM" id="CLU_599453_0_0_0"/>
<dbReference type="EMBL" id="AANZ01000003">
    <property type="protein sequence ID" value="EAQ81870.1"/>
    <property type="molecule type" value="Genomic_DNA"/>
</dbReference>
<evidence type="ECO:0000313" key="4">
    <source>
        <dbReference type="Proteomes" id="UP000004358"/>
    </source>
</evidence>